<sequence length="269" mass="30420">MVNPKSLEGRVMKARYFMHDTIVDARRGYDPSFAWRSLCGAKSLLLEGLQWQVGNGELIRIWEDPWLPGERERRVPQPNIEANPSKRIASLIDAETGSWREEDIRALLTEEEEETESEYHAIFTCYLTRNHYVVSDFSELGEGAPRTSFPERLVWSLQQLGEAENGRFLALIWALWTIRNSCIFDEDPINPTVVIMGFTRMEEYQGYASKVGERSLSIRGVGGGTWQPPKPGTIKINSNATLIGEAEVGMRVVGRDTAGRVVMVASKRI</sequence>
<gene>
    <name evidence="1" type="ORF">RND81_14G154900</name>
</gene>
<proteinExistence type="predicted"/>
<organism evidence="1 2">
    <name type="scientific">Saponaria officinalis</name>
    <name type="common">Common soapwort</name>
    <name type="synonym">Lychnis saponaria</name>
    <dbReference type="NCBI Taxonomy" id="3572"/>
    <lineage>
        <taxon>Eukaryota</taxon>
        <taxon>Viridiplantae</taxon>
        <taxon>Streptophyta</taxon>
        <taxon>Embryophyta</taxon>
        <taxon>Tracheophyta</taxon>
        <taxon>Spermatophyta</taxon>
        <taxon>Magnoliopsida</taxon>
        <taxon>eudicotyledons</taxon>
        <taxon>Gunneridae</taxon>
        <taxon>Pentapetalae</taxon>
        <taxon>Caryophyllales</taxon>
        <taxon>Caryophyllaceae</taxon>
        <taxon>Caryophylleae</taxon>
        <taxon>Saponaria</taxon>
    </lineage>
</organism>
<name>A0AAW1GM86_SAPOF</name>
<protein>
    <submittedName>
        <fullName evidence="1">Uncharacterized protein</fullName>
    </submittedName>
</protein>
<keyword evidence="2" id="KW-1185">Reference proteome</keyword>
<evidence type="ECO:0000313" key="1">
    <source>
        <dbReference type="EMBL" id="KAK9666033.1"/>
    </source>
</evidence>
<reference evidence="1" key="1">
    <citation type="submission" date="2024-03" db="EMBL/GenBank/DDBJ databases">
        <title>WGS assembly of Saponaria officinalis var. Norfolk2.</title>
        <authorList>
            <person name="Jenkins J."/>
            <person name="Shu S."/>
            <person name="Grimwood J."/>
            <person name="Barry K."/>
            <person name="Goodstein D."/>
            <person name="Schmutz J."/>
            <person name="Leebens-Mack J."/>
            <person name="Osbourn A."/>
        </authorList>
    </citation>
    <scope>NUCLEOTIDE SEQUENCE [LARGE SCALE GENOMIC DNA]</scope>
    <source>
        <strain evidence="1">JIC</strain>
    </source>
</reference>
<dbReference type="Proteomes" id="UP001443914">
    <property type="component" value="Unassembled WGS sequence"/>
</dbReference>
<accession>A0AAW1GM86</accession>
<dbReference type="AlphaFoldDB" id="A0AAW1GM86"/>
<comment type="caution">
    <text evidence="1">The sequence shown here is derived from an EMBL/GenBank/DDBJ whole genome shotgun (WGS) entry which is preliminary data.</text>
</comment>
<dbReference type="EMBL" id="JBDFQZ010000014">
    <property type="protein sequence ID" value="KAK9666033.1"/>
    <property type="molecule type" value="Genomic_DNA"/>
</dbReference>
<evidence type="ECO:0000313" key="2">
    <source>
        <dbReference type="Proteomes" id="UP001443914"/>
    </source>
</evidence>